<feature type="region of interest" description="Disordered" evidence="1">
    <location>
        <begin position="125"/>
        <end position="162"/>
    </location>
</feature>
<evidence type="ECO:0000313" key="3">
    <source>
        <dbReference type="Proteomes" id="UP001204851"/>
    </source>
</evidence>
<proteinExistence type="predicted"/>
<keyword evidence="3" id="KW-1185">Reference proteome</keyword>
<protein>
    <submittedName>
        <fullName evidence="2">Uncharacterized protein</fullName>
    </submittedName>
</protein>
<sequence length="162" mass="17650">MANGRQYGRRGPGSGRDAGGFIALPWSVVDSDAYRGLSHTARSLLLEVARQFASDNNGRLLLSFRYMKTRGWKSADTLNRAKAELLAAQLIFETAKGGFPNNASWYAVTWQALDRLDGYDHGAQQAFPRGGYRNRPKLVASGGAKRSPNSALGPRDRHLAAA</sequence>
<gene>
    <name evidence="2" type="ORF">M0L44_06310</name>
</gene>
<reference evidence="2 3" key="1">
    <citation type="submission" date="2022-06" db="EMBL/GenBank/DDBJ databases">
        <title>Ideonella sp. NS12-5 Genome sequencing and assembly.</title>
        <authorList>
            <person name="Jung Y."/>
        </authorList>
    </citation>
    <scope>NUCLEOTIDE SEQUENCE [LARGE SCALE GENOMIC DNA]</scope>
    <source>
        <strain evidence="2 3">NS12-5</strain>
    </source>
</reference>
<evidence type="ECO:0000313" key="2">
    <source>
        <dbReference type="EMBL" id="MCO5976330.1"/>
    </source>
</evidence>
<dbReference type="Proteomes" id="UP001204851">
    <property type="component" value="Unassembled WGS sequence"/>
</dbReference>
<dbReference type="EMBL" id="JAMXMC010000003">
    <property type="protein sequence ID" value="MCO5976330.1"/>
    <property type="molecule type" value="Genomic_DNA"/>
</dbReference>
<evidence type="ECO:0000256" key="1">
    <source>
        <dbReference type="SAM" id="MobiDB-lite"/>
    </source>
</evidence>
<name>A0ABT1BJE9_9BURK</name>
<organism evidence="2 3">
    <name type="scientific">Ideonella oryzae</name>
    <dbReference type="NCBI Taxonomy" id="2937441"/>
    <lineage>
        <taxon>Bacteria</taxon>
        <taxon>Pseudomonadati</taxon>
        <taxon>Pseudomonadota</taxon>
        <taxon>Betaproteobacteria</taxon>
        <taxon>Burkholderiales</taxon>
        <taxon>Sphaerotilaceae</taxon>
        <taxon>Ideonella</taxon>
    </lineage>
</organism>
<comment type="caution">
    <text evidence="2">The sequence shown here is derived from an EMBL/GenBank/DDBJ whole genome shotgun (WGS) entry which is preliminary data.</text>
</comment>
<accession>A0ABT1BJE9</accession>
<dbReference type="RefSeq" id="WP_252768800.1">
    <property type="nucleotide sequence ID" value="NZ_JAMXMC010000003.1"/>
</dbReference>